<protein>
    <recommendedName>
        <fullName evidence="3">DUF6533 domain-containing protein</fullName>
    </recommendedName>
</protein>
<feature type="region of interest" description="Disordered" evidence="1">
    <location>
        <begin position="370"/>
        <end position="409"/>
    </location>
</feature>
<accession>A0A4Y7SHY6</accession>
<feature type="transmembrane region" description="Helical" evidence="2">
    <location>
        <begin position="204"/>
        <end position="222"/>
    </location>
</feature>
<keyword evidence="2" id="KW-0812">Transmembrane</keyword>
<keyword evidence="2" id="KW-0472">Membrane</keyword>
<evidence type="ECO:0000313" key="5">
    <source>
        <dbReference type="Proteomes" id="UP000298030"/>
    </source>
</evidence>
<dbReference type="InterPro" id="IPR045340">
    <property type="entry name" value="DUF6533"/>
</dbReference>
<evidence type="ECO:0000256" key="2">
    <source>
        <dbReference type="SAM" id="Phobius"/>
    </source>
</evidence>
<feature type="region of interest" description="Disordered" evidence="1">
    <location>
        <begin position="314"/>
        <end position="358"/>
    </location>
</feature>
<dbReference type="EMBL" id="QPFP01000110">
    <property type="protein sequence ID" value="TEB21463.1"/>
    <property type="molecule type" value="Genomic_DNA"/>
</dbReference>
<reference evidence="4 5" key="1">
    <citation type="journal article" date="2019" name="Nat. Ecol. Evol.">
        <title>Megaphylogeny resolves global patterns of mushroom evolution.</title>
        <authorList>
            <person name="Varga T."/>
            <person name="Krizsan K."/>
            <person name="Foldi C."/>
            <person name="Dima B."/>
            <person name="Sanchez-Garcia M."/>
            <person name="Sanchez-Ramirez S."/>
            <person name="Szollosi G.J."/>
            <person name="Szarkandi J.G."/>
            <person name="Papp V."/>
            <person name="Albert L."/>
            <person name="Andreopoulos W."/>
            <person name="Angelini C."/>
            <person name="Antonin V."/>
            <person name="Barry K.W."/>
            <person name="Bougher N.L."/>
            <person name="Buchanan P."/>
            <person name="Buyck B."/>
            <person name="Bense V."/>
            <person name="Catcheside P."/>
            <person name="Chovatia M."/>
            <person name="Cooper J."/>
            <person name="Damon W."/>
            <person name="Desjardin D."/>
            <person name="Finy P."/>
            <person name="Geml J."/>
            <person name="Haridas S."/>
            <person name="Hughes K."/>
            <person name="Justo A."/>
            <person name="Karasinski D."/>
            <person name="Kautmanova I."/>
            <person name="Kiss B."/>
            <person name="Kocsube S."/>
            <person name="Kotiranta H."/>
            <person name="LaButti K.M."/>
            <person name="Lechner B.E."/>
            <person name="Liimatainen K."/>
            <person name="Lipzen A."/>
            <person name="Lukacs Z."/>
            <person name="Mihaltcheva S."/>
            <person name="Morgado L.N."/>
            <person name="Niskanen T."/>
            <person name="Noordeloos M.E."/>
            <person name="Ohm R.A."/>
            <person name="Ortiz-Santana B."/>
            <person name="Ovrebo C."/>
            <person name="Racz N."/>
            <person name="Riley R."/>
            <person name="Savchenko A."/>
            <person name="Shiryaev A."/>
            <person name="Soop K."/>
            <person name="Spirin V."/>
            <person name="Szebenyi C."/>
            <person name="Tomsovsky M."/>
            <person name="Tulloss R.E."/>
            <person name="Uehling J."/>
            <person name="Grigoriev I.V."/>
            <person name="Vagvolgyi C."/>
            <person name="Papp T."/>
            <person name="Martin F.M."/>
            <person name="Miettinen O."/>
            <person name="Hibbett D.S."/>
            <person name="Nagy L.G."/>
        </authorList>
    </citation>
    <scope>NUCLEOTIDE SEQUENCE [LARGE SCALE GENOMIC DNA]</scope>
    <source>
        <strain evidence="4 5">FP101781</strain>
    </source>
</reference>
<evidence type="ECO:0000259" key="3">
    <source>
        <dbReference type="Pfam" id="PF20151"/>
    </source>
</evidence>
<keyword evidence="2" id="KW-1133">Transmembrane helix</keyword>
<feature type="transmembrane region" description="Helical" evidence="2">
    <location>
        <begin position="179"/>
        <end position="198"/>
    </location>
</feature>
<keyword evidence="5" id="KW-1185">Reference proteome</keyword>
<feature type="compositionally biased region" description="Basic and acidic residues" evidence="1">
    <location>
        <begin position="398"/>
        <end position="409"/>
    </location>
</feature>
<feature type="domain" description="DUF6533" evidence="3">
    <location>
        <begin position="19"/>
        <end position="60"/>
    </location>
</feature>
<feature type="transmembrane region" description="Helical" evidence="2">
    <location>
        <begin position="12"/>
        <end position="32"/>
    </location>
</feature>
<sequence length="409" mass="45036">MVESSLETFARQAYAVNWVAGACMTTLLYSHLLTFSQEVARIWPSRLSLAKILFLTNRYLVEALILFNCISASQPFRSPGLCVLSTVAYRGDDDLDYDGSRYPRPANMGFMSVLGVPVIPVYWALTTSLSRVYRHSKIVLAITYFFFFGGTVTLIGLVIKDYVGESVLIDQTLAALPGCYATSVPSIIAGFWIGPLIVEKAERISETAVLFAIVISRAFVWWRDGTPTPRILTMLATDSTVYFAVIFAMLLANYLMFRYGPPFLSSLLVTPSTTAGCVIASQMFLRMRSMMEYDPEEVVMKAYNAWNVQNSSSSHSHSYLNTHAHTQSNPHSHPHTRSNSHSHPHTRHRREGLSAELSSGGFEVVIPLPTRGASASGSRGNSASEGRWAEGVIGSVGDKGRGTGDREGY</sequence>
<dbReference type="Pfam" id="PF20151">
    <property type="entry name" value="DUF6533"/>
    <property type="match status" value="1"/>
</dbReference>
<feature type="compositionally biased region" description="Polar residues" evidence="1">
    <location>
        <begin position="319"/>
        <end position="331"/>
    </location>
</feature>
<gene>
    <name evidence="4" type="ORF">FA13DRAFT_1716857</name>
</gene>
<comment type="caution">
    <text evidence="4">The sequence shown here is derived from an EMBL/GenBank/DDBJ whole genome shotgun (WGS) entry which is preliminary data.</text>
</comment>
<name>A0A4Y7SHY6_COPMI</name>
<evidence type="ECO:0000256" key="1">
    <source>
        <dbReference type="SAM" id="MobiDB-lite"/>
    </source>
</evidence>
<feature type="transmembrane region" description="Helical" evidence="2">
    <location>
        <begin position="263"/>
        <end position="285"/>
    </location>
</feature>
<feature type="compositionally biased region" description="Basic residues" evidence="1">
    <location>
        <begin position="332"/>
        <end position="350"/>
    </location>
</feature>
<dbReference type="OrthoDB" id="3037019at2759"/>
<dbReference type="Proteomes" id="UP000298030">
    <property type="component" value="Unassembled WGS sequence"/>
</dbReference>
<feature type="transmembrane region" description="Helical" evidence="2">
    <location>
        <begin position="108"/>
        <end position="126"/>
    </location>
</feature>
<feature type="transmembrane region" description="Helical" evidence="2">
    <location>
        <begin position="234"/>
        <end position="257"/>
    </location>
</feature>
<feature type="transmembrane region" description="Helical" evidence="2">
    <location>
        <begin position="138"/>
        <end position="159"/>
    </location>
</feature>
<organism evidence="4 5">
    <name type="scientific">Coprinellus micaceus</name>
    <name type="common">Glistening ink-cap mushroom</name>
    <name type="synonym">Coprinus micaceus</name>
    <dbReference type="NCBI Taxonomy" id="71717"/>
    <lineage>
        <taxon>Eukaryota</taxon>
        <taxon>Fungi</taxon>
        <taxon>Dikarya</taxon>
        <taxon>Basidiomycota</taxon>
        <taxon>Agaricomycotina</taxon>
        <taxon>Agaricomycetes</taxon>
        <taxon>Agaricomycetidae</taxon>
        <taxon>Agaricales</taxon>
        <taxon>Agaricineae</taxon>
        <taxon>Psathyrellaceae</taxon>
        <taxon>Coprinellus</taxon>
    </lineage>
</organism>
<dbReference type="AlphaFoldDB" id="A0A4Y7SHY6"/>
<proteinExistence type="predicted"/>
<feature type="compositionally biased region" description="Low complexity" evidence="1">
    <location>
        <begin position="371"/>
        <end position="386"/>
    </location>
</feature>
<evidence type="ECO:0000313" key="4">
    <source>
        <dbReference type="EMBL" id="TEB21463.1"/>
    </source>
</evidence>